<proteinExistence type="predicted"/>
<protein>
    <submittedName>
        <fullName evidence="1">Uncharacterized protein</fullName>
    </submittedName>
</protein>
<sequence>MLMFSALYCVAEAEEMNVATQTDLSCLHVNTKEIIFFFDSPAYTSVSATSHKVYGPATVQVVCLDCGEILSEETVDYAEEFRPHSMKKGQCALCGYREKNQMSQEQRKDDPGERTLFAQEDTEIDGLLFLTLSREDLAALNNSNVTTALIRGNSGNVAIALEVKKVLTQTWEAEADIYLELAEREDGSFFAAVNLVSRSGEEIDPDREGINLRFYREAYADVRVSLAPVSNGTIVETKGVWDEHGYWSVQYQEEGTYFILQ</sequence>
<organism evidence="1 2">
    <name type="scientific">Aristaeella hokkaidonensis</name>
    <dbReference type="NCBI Taxonomy" id="3046382"/>
    <lineage>
        <taxon>Bacteria</taxon>
        <taxon>Bacillati</taxon>
        <taxon>Bacillota</taxon>
        <taxon>Clostridia</taxon>
        <taxon>Eubacteriales</taxon>
        <taxon>Aristaeellaceae</taxon>
        <taxon>Aristaeella</taxon>
    </lineage>
</organism>
<gene>
    <name evidence="1" type="ORF">JYE49_12520</name>
</gene>
<accession>A0AC61MW38</accession>
<evidence type="ECO:0000313" key="2">
    <source>
        <dbReference type="Proteomes" id="UP000682782"/>
    </source>
</evidence>
<dbReference type="Proteomes" id="UP000682782">
    <property type="component" value="Chromosome"/>
</dbReference>
<evidence type="ECO:0000313" key="1">
    <source>
        <dbReference type="EMBL" id="QUC66662.1"/>
    </source>
</evidence>
<keyword evidence="2" id="KW-1185">Reference proteome</keyword>
<dbReference type="EMBL" id="CP068393">
    <property type="protein sequence ID" value="QUC66662.1"/>
    <property type="molecule type" value="Genomic_DNA"/>
</dbReference>
<name>A0AC61MW38_9FIRM</name>
<reference evidence="1" key="1">
    <citation type="submission" date="2021-01" db="EMBL/GenBank/DDBJ databases">
        <title>Complete genome sequence of Clostridiales bacterium R-7.</title>
        <authorList>
            <person name="Mahoney-Kurpe S.C."/>
            <person name="Palevich N."/>
            <person name="Koike S."/>
            <person name="Moon C.D."/>
            <person name="Attwood G.T."/>
        </authorList>
    </citation>
    <scope>NUCLEOTIDE SEQUENCE</scope>
    <source>
        <strain evidence="1">R-7</strain>
    </source>
</reference>